<feature type="compositionally biased region" description="Basic and acidic residues" evidence="5">
    <location>
        <begin position="37"/>
        <end position="47"/>
    </location>
</feature>
<dbReference type="SUPFAM" id="SSF48452">
    <property type="entry name" value="TPR-like"/>
    <property type="match status" value="5"/>
</dbReference>
<feature type="region of interest" description="Disordered" evidence="5">
    <location>
        <begin position="22"/>
        <end position="60"/>
    </location>
</feature>
<protein>
    <submittedName>
        <fullName evidence="8">Tetratricopeptide repeat protein</fullName>
    </submittedName>
</protein>
<keyword evidence="1" id="KW-0677">Repeat</keyword>
<dbReference type="Pfam" id="PF00069">
    <property type="entry name" value="Pkinase"/>
    <property type="match status" value="1"/>
</dbReference>
<dbReference type="Pfam" id="PF17874">
    <property type="entry name" value="TPR_MalT"/>
    <property type="match status" value="1"/>
</dbReference>
<dbReference type="CDD" id="cd14014">
    <property type="entry name" value="STKc_PknB_like"/>
    <property type="match status" value="1"/>
</dbReference>
<dbReference type="SUPFAM" id="SSF56112">
    <property type="entry name" value="Protein kinase-like (PK-like)"/>
    <property type="match status" value="1"/>
</dbReference>
<dbReference type="PANTHER" id="PTHR45641:SF19">
    <property type="entry name" value="NEPHROCYSTIN-3"/>
    <property type="match status" value="1"/>
</dbReference>
<dbReference type="PROSITE" id="PS00108">
    <property type="entry name" value="PROTEIN_KINASE_ST"/>
    <property type="match status" value="1"/>
</dbReference>
<dbReference type="KEGG" id="scor:J3U87_25975"/>
<dbReference type="Gene3D" id="1.25.40.10">
    <property type="entry name" value="Tetratricopeptide repeat domain"/>
    <property type="match status" value="5"/>
</dbReference>
<name>A0A8A4TG49_SULCO</name>
<dbReference type="InterPro" id="IPR000719">
    <property type="entry name" value="Prot_kinase_dom"/>
</dbReference>
<proteinExistence type="predicted"/>
<evidence type="ECO:0000256" key="5">
    <source>
        <dbReference type="SAM" id="MobiDB-lite"/>
    </source>
</evidence>
<dbReference type="Gene3D" id="1.10.510.10">
    <property type="entry name" value="Transferase(Phosphotransferase) domain 1"/>
    <property type="match status" value="1"/>
</dbReference>
<keyword evidence="6" id="KW-1133">Transmembrane helix</keyword>
<dbReference type="RefSeq" id="WP_237378695.1">
    <property type="nucleotide sequence ID" value="NZ_CP071793.1"/>
</dbReference>
<dbReference type="InterPro" id="IPR011009">
    <property type="entry name" value="Kinase-like_dom_sf"/>
</dbReference>
<dbReference type="InterPro" id="IPR041617">
    <property type="entry name" value="TPR_MalT"/>
</dbReference>
<dbReference type="GO" id="GO:0005524">
    <property type="term" value="F:ATP binding"/>
    <property type="evidence" value="ECO:0007669"/>
    <property type="project" value="InterPro"/>
</dbReference>
<evidence type="ECO:0000256" key="3">
    <source>
        <dbReference type="PROSITE-ProRule" id="PRU00339"/>
    </source>
</evidence>
<evidence type="ECO:0000256" key="2">
    <source>
        <dbReference type="ARBA" id="ARBA00022803"/>
    </source>
</evidence>
<dbReference type="InterPro" id="IPR008271">
    <property type="entry name" value="Ser/Thr_kinase_AS"/>
</dbReference>
<dbReference type="Proteomes" id="UP000663929">
    <property type="component" value="Chromosome"/>
</dbReference>
<keyword evidence="6" id="KW-0812">Transmembrane</keyword>
<evidence type="ECO:0000259" key="7">
    <source>
        <dbReference type="PROSITE" id="PS50011"/>
    </source>
</evidence>
<keyword evidence="9" id="KW-1185">Reference proteome</keyword>
<feature type="repeat" description="TPR" evidence="3">
    <location>
        <begin position="961"/>
        <end position="994"/>
    </location>
</feature>
<dbReference type="Pfam" id="PF13424">
    <property type="entry name" value="TPR_12"/>
    <property type="match status" value="3"/>
</dbReference>
<dbReference type="InterPro" id="IPR019734">
    <property type="entry name" value="TPR_rpt"/>
</dbReference>
<gene>
    <name evidence="8" type="ORF">J3U87_25975</name>
</gene>
<dbReference type="SMART" id="SM00220">
    <property type="entry name" value="S_TKc"/>
    <property type="match status" value="1"/>
</dbReference>
<dbReference type="InterPro" id="IPR011990">
    <property type="entry name" value="TPR-like_helical_dom_sf"/>
</dbReference>
<evidence type="ECO:0000313" key="9">
    <source>
        <dbReference type="Proteomes" id="UP000663929"/>
    </source>
</evidence>
<feature type="coiled-coil region" evidence="4">
    <location>
        <begin position="582"/>
        <end position="609"/>
    </location>
</feature>
<keyword evidence="4" id="KW-0175">Coiled coil</keyword>
<dbReference type="PROSITE" id="PS50011">
    <property type="entry name" value="PROTEIN_KINASE_DOM"/>
    <property type="match status" value="1"/>
</dbReference>
<evidence type="ECO:0000313" key="8">
    <source>
        <dbReference type="EMBL" id="QTD49049.1"/>
    </source>
</evidence>
<dbReference type="EMBL" id="CP071793">
    <property type="protein sequence ID" value="QTD49049.1"/>
    <property type="molecule type" value="Genomic_DNA"/>
</dbReference>
<reference evidence="8" key="1">
    <citation type="submission" date="2021-03" db="EMBL/GenBank/DDBJ databases">
        <title>Acanthopleuribacteraceae sp. M133.</title>
        <authorList>
            <person name="Wang G."/>
        </authorList>
    </citation>
    <scope>NUCLEOTIDE SEQUENCE</scope>
    <source>
        <strain evidence="8">M133</strain>
    </source>
</reference>
<feature type="domain" description="Protein kinase" evidence="7">
    <location>
        <begin position="74"/>
        <end position="350"/>
    </location>
</feature>
<evidence type="ECO:0000256" key="1">
    <source>
        <dbReference type="ARBA" id="ARBA00022737"/>
    </source>
</evidence>
<dbReference type="GO" id="GO:0004672">
    <property type="term" value="F:protein kinase activity"/>
    <property type="evidence" value="ECO:0007669"/>
    <property type="project" value="InterPro"/>
</dbReference>
<dbReference type="SMART" id="SM00028">
    <property type="entry name" value="TPR"/>
    <property type="match status" value="15"/>
</dbReference>
<feature type="repeat" description="TPR" evidence="3">
    <location>
        <begin position="835"/>
        <end position="868"/>
    </location>
</feature>
<sequence>MIETTADEDPALGARLAKLLELAQNERGEPSSGESISRNEPDSRETDGDQPSSAPGDLVRYHAELGPGTRCGPFQIERKLARGGMGNVYLAKRVDDLDLKVALKALFTWNPNAAALFQKECKILSGLHHPNIAHLIDAGVMPSGQPWLAIEYVEGQTLSDYLKRVNPDLKARLHLFLKICDALSHAHQHMVIHRDLKPRNIMVMPDGDPKLLDFGIATTLNPETGEQFTVTANVDRMMTPEYASPEQIKGLRIGAASDVYSLGVLLYEMLTGRRPIHFETHNLVEIMRTMDETVVQRPSTTEIETSVLVRDFSSQLRGDLDNIVLKALAREPDQRYASVEALAADIRAYLLGLPVMARTATRMYRFRKFIRRNPWPVGLGTLLSMFLLLFSLYAQRQRTLLTKERDLANREKRTAEHVTDFIVSLFEQVDPDLSREGEINTFEIMENGRRQIDETLEHQPDVQVRLMTTMGKLYRVLGRHEVSQDLLERAVAKSNRDASDTYLTDLELVRTLQARGAYEEARERLDALGETERPGTDLDPGRNARLAHAYGKQWFLAGNYVRAKAHYAQAVDGLSALTIVERLRLRRDRAELESALGNYESAIDELRILLDLQKEHLGPEHSEVARTLASLGNQYQFKGQFEAAGSAYEQSERLTYQLFGDRHPNYIACLAQKGLLFEAMGDYASAEPPLRQALDLARDLLGEDHPQVAATLVHLGSLLHSNGTYPAAEDLYRQAMAIQISRLGEKHPEIVNVLNHLGLLFKTKGDYTGAENFYRRALAIAAETLGEKHMTYTTLSNNLAMVLQIKGDHAGAEALQRKGLAIRKEVLGEKHPLVSSTYNNLALLLKTQGKYAEAEPMYRKALELRRELYGDEHPKVAVSTFNLAVLHHVKGDFEAAEALYREAYLMFRKVVGTHHPYVAASMEGLGAILYTRGEYGETEDLFHEAGEIFRKALGEKHIRVIRNHIKIGNLYRRRGELDRSASHFHKAITLAESIFPKDHEEFIALRTGLACTSLLQGDRASAKPLLERALNIVERTGNIRDGSETRIQQARLLRLRGNHAEAEHQLREALTMRRDRFGANHHTLAPPLLDLAELTLETGNAEKALSHVREAIAIQNETLPAKHEFHRVAESIMGETLFRLGKKKEAEPLLRNAHRALADYLGDSHFLTRDAQKRLETALAGNE</sequence>
<dbReference type="AlphaFoldDB" id="A0A8A4TG49"/>
<feature type="transmembrane region" description="Helical" evidence="6">
    <location>
        <begin position="375"/>
        <end position="394"/>
    </location>
</feature>
<organism evidence="8 9">
    <name type="scientific">Sulfidibacter corallicola</name>
    <dbReference type="NCBI Taxonomy" id="2818388"/>
    <lineage>
        <taxon>Bacteria</taxon>
        <taxon>Pseudomonadati</taxon>
        <taxon>Acidobacteriota</taxon>
        <taxon>Holophagae</taxon>
        <taxon>Acanthopleuribacterales</taxon>
        <taxon>Acanthopleuribacteraceae</taxon>
        <taxon>Sulfidibacter</taxon>
    </lineage>
</organism>
<dbReference type="PROSITE" id="PS50005">
    <property type="entry name" value="TPR"/>
    <property type="match status" value="3"/>
</dbReference>
<keyword evidence="6" id="KW-0472">Membrane</keyword>
<dbReference type="PANTHER" id="PTHR45641">
    <property type="entry name" value="TETRATRICOPEPTIDE REPEAT PROTEIN (AFU_ORTHOLOGUE AFUA_6G03870)"/>
    <property type="match status" value="1"/>
</dbReference>
<accession>A0A8A4TG49</accession>
<feature type="repeat" description="TPR" evidence="3">
    <location>
        <begin position="751"/>
        <end position="784"/>
    </location>
</feature>
<evidence type="ECO:0000256" key="6">
    <source>
        <dbReference type="SAM" id="Phobius"/>
    </source>
</evidence>
<evidence type="ECO:0000256" key="4">
    <source>
        <dbReference type="SAM" id="Coils"/>
    </source>
</evidence>
<keyword evidence="2 3" id="KW-0802">TPR repeat</keyword>
<dbReference type="Gene3D" id="3.30.200.20">
    <property type="entry name" value="Phosphorylase Kinase, domain 1"/>
    <property type="match status" value="1"/>
</dbReference>